<sequence>MDRQMIENVRTHGWGVINVPADDVGPGWSFSVGLWHSHRSPELAMFGLDMDVTQPVINNLGREIADGRAAADGQERHGLINDYPIFLKQVDPGWYRTFFGSAMAFYQRPPLPVIQLVWPDLDGRFPWDADTAEGYQAMQPQAWLARDAHPPGVWTQA</sequence>
<organism evidence="1 2">
    <name type="scientific">Actinomadura rudentiformis</name>
    <dbReference type="NCBI Taxonomy" id="359158"/>
    <lineage>
        <taxon>Bacteria</taxon>
        <taxon>Bacillati</taxon>
        <taxon>Actinomycetota</taxon>
        <taxon>Actinomycetes</taxon>
        <taxon>Streptosporangiales</taxon>
        <taxon>Thermomonosporaceae</taxon>
        <taxon>Actinomadura</taxon>
    </lineage>
</organism>
<evidence type="ECO:0000313" key="2">
    <source>
        <dbReference type="Proteomes" id="UP000468735"/>
    </source>
</evidence>
<dbReference type="OrthoDB" id="511192at2"/>
<dbReference type="AlphaFoldDB" id="A0A6H9YSM9"/>
<dbReference type="Pfam" id="PF14081">
    <property type="entry name" value="DUF4262"/>
    <property type="match status" value="1"/>
</dbReference>
<protein>
    <submittedName>
        <fullName evidence="1">DUF4262 domain-containing protein</fullName>
    </submittedName>
</protein>
<evidence type="ECO:0000313" key="1">
    <source>
        <dbReference type="EMBL" id="KAB2346202.1"/>
    </source>
</evidence>
<comment type="caution">
    <text evidence="1">The sequence shown here is derived from an EMBL/GenBank/DDBJ whole genome shotgun (WGS) entry which is preliminary data.</text>
</comment>
<name>A0A6H9YSM9_9ACTN</name>
<reference evidence="1 2" key="1">
    <citation type="submission" date="2019-09" db="EMBL/GenBank/DDBJ databases">
        <title>Actinomadura physcomitrii sp. nov., a novel actinomycete isolated from moss [Physcomitrium sphaericum (Ludw) Fuernr].</title>
        <authorList>
            <person name="Zhuang X."/>
            <person name="Liu C."/>
        </authorList>
    </citation>
    <scope>NUCLEOTIDE SEQUENCE [LARGE SCALE GENOMIC DNA]</scope>
    <source>
        <strain evidence="1 2">HMC1</strain>
    </source>
</reference>
<dbReference type="Proteomes" id="UP000468735">
    <property type="component" value="Unassembled WGS sequence"/>
</dbReference>
<dbReference type="InterPro" id="IPR025358">
    <property type="entry name" value="DUF4262"/>
</dbReference>
<gene>
    <name evidence="1" type="ORF">F8566_25940</name>
</gene>
<accession>A0A6H9YSM9</accession>
<proteinExistence type="predicted"/>
<keyword evidence="2" id="KW-1185">Reference proteome</keyword>
<dbReference type="EMBL" id="WBMT01000012">
    <property type="protein sequence ID" value="KAB2346202.1"/>
    <property type="molecule type" value="Genomic_DNA"/>
</dbReference>